<evidence type="ECO:0000256" key="3">
    <source>
        <dbReference type="ARBA" id="ARBA00022771"/>
    </source>
</evidence>
<dbReference type="InterPro" id="IPR035896">
    <property type="entry name" value="AN1-like_Znf"/>
</dbReference>
<dbReference type="Proteomes" id="UP000289340">
    <property type="component" value="Chromosome 5"/>
</dbReference>
<keyword evidence="3 5" id="KW-0863">Zinc-finger</keyword>
<dbReference type="PROSITE" id="PS51036">
    <property type="entry name" value="ZF_A20"/>
    <property type="match status" value="1"/>
</dbReference>
<dbReference type="SMR" id="A0A445KJJ4"/>
<evidence type="ECO:0000256" key="2">
    <source>
        <dbReference type="ARBA" id="ARBA00022723"/>
    </source>
</evidence>
<name>A0A445KJJ4_GLYSO</name>
<protein>
    <submittedName>
        <fullName evidence="8">Zinc finger A20 and AN1 domain-containing stress-associated protein 1</fullName>
    </submittedName>
</protein>
<accession>A0A445KJJ4</accession>
<evidence type="ECO:0000256" key="5">
    <source>
        <dbReference type="PROSITE-ProRule" id="PRU00449"/>
    </source>
</evidence>
<dbReference type="GO" id="GO:0008270">
    <property type="term" value="F:zinc ion binding"/>
    <property type="evidence" value="ECO:0007669"/>
    <property type="project" value="UniProtKB-KW"/>
</dbReference>
<proteinExistence type="predicted"/>
<dbReference type="GO" id="GO:0043161">
    <property type="term" value="P:proteasome-mediated ubiquitin-dependent protein catabolic process"/>
    <property type="evidence" value="ECO:0007669"/>
    <property type="project" value="TreeGrafter"/>
</dbReference>
<keyword evidence="9" id="KW-1185">Reference proteome</keyword>
<comment type="caution">
    <text evidence="8">The sequence shown here is derived from an EMBL/GenBank/DDBJ whole genome shotgun (WGS) entry which is preliminary data.</text>
</comment>
<reference evidence="8 9" key="1">
    <citation type="submission" date="2018-09" db="EMBL/GenBank/DDBJ databases">
        <title>A high-quality reference genome of wild soybean provides a powerful tool to mine soybean genomes.</title>
        <authorList>
            <person name="Xie M."/>
            <person name="Chung C.Y.L."/>
            <person name="Li M.-W."/>
            <person name="Wong F.-L."/>
            <person name="Chan T.-F."/>
            <person name="Lam H.-M."/>
        </authorList>
    </citation>
    <scope>NUCLEOTIDE SEQUENCE [LARGE SCALE GENOMIC DNA]</scope>
    <source>
        <strain evidence="9">cv. W05</strain>
        <tissue evidence="8">Hypocotyl of etiolated seedlings</tissue>
    </source>
</reference>
<sequence>MGSQQKPCANNCGFFGTSEKRNLCSKCYKDLCLEEELAAMKSVLCSPAPPSPGTAGQSKPANRCGTCNKKVGLTGFACKCGSTFCGVHRYPEKHECTYDFKGEAREAISKANPVVKGDKVDRF</sequence>
<dbReference type="GO" id="GO:0003677">
    <property type="term" value="F:DNA binding"/>
    <property type="evidence" value="ECO:0007669"/>
    <property type="project" value="InterPro"/>
</dbReference>
<dbReference type="InterPro" id="IPR002653">
    <property type="entry name" value="Znf_A20"/>
</dbReference>
<comment type="function">
    <text evidence="1">May be involved in environmental stress response.</text>
</comment>
<evidence type="ECO:0000259" key="6">
    <source>
        <dbReference type="PROSITE" id="PS51036"/>
    </source>
</evidence>
<dbReference type="AlphaFoldDB" id="A0A445KJJ4"/>
<dbReference type="InterPro" id="IPR000058">
    <property type="entry name" value="Znf_AN1"/>
</dbReference>
<dbReference type="Pfam" id="PF01428">
    <property type="entry name" value="zf-AN1"/>
    <property type="match status" value="1"/>
</dbReference>
<feature type="domain" description="A20-type" evidence="6">
    <location>
        <begin position="2"/>
        <end position="36"/>
    </location>
</feature>
<dbReference type="SUPFAM" id="SSF118310">
    <property type="entry name" value="AN1-like Zinc finger"/>
    <property type="match status" value="1"/>
</dbReference>
<dbReference type="FunFam" id="4.10.1110.10:FF:000001">
    <property type="entry name" value="Zinc finger AN1-type containing 6"/>
    <property type="match status" value="1"/>
</dbReference>
<evidence type="ECO:0000256" key="4">
    <source>
        <dbReference type="ARBA" id="ARBA00022833"/>
    </source>
</evidence>
<dbReference type="Gene3D" id="1.20.5.4770">
    <property type="match status" value="1"/>
</dbReference>
<keyword evidence="2" id="KW-0479">Metal-binding</keyword>
<dbReference type="Gramene" id="XM_028378344.1">
    <property type="protein sequence ID" value="XP_028234145.1"/>
    <property type="gene ID" value="LOC114413818"/>
</dbReference>
<organism evidence="8 9">
    <name type="scientific">Glycine soja</name>
    <name type="common">Wild soybean</name>
    <dbReference type="NCBI Taxonomy" id="3848"/>
    <lineage>
        <taxon>Eukaryota</taxon>
        <taxon>Viridiplantae</taxon>
        <taxon>Streptophyta</taxon>
        <taxon>Embryophyta</taxon>
        <taxon>Tracheophyta</taxon>
        <taxon>Spermatophyta</taxon>
        <taxon>Magnoliopsida</taxon>
        <taxon>eudicotyledons</taxon>
        <taxon>Gunneridae</taxon>
        <taxon>Pentapetalae</taxon>
        <taxon>rosids</taxon>
        <taxon>fabids</taxon>
        <taxon>Fabales</taxon>
        <taxon>Fabaceae</taxon>
        <taxon>Papilionoideae</taxon>
        <taxon>50 kb inversion clade</taxon>
        <taxon>NPAAA clade</taxon>
        <taxon>indigoferoid/millettioid clade</taxon>
        <taxon>Phaseoleae</taxon>
        <taxon>Glycine</taxon>
        <taxon>Glycine subgen. Soja</taxon>
    </lineage>
</organism>
<evidence type="ECO:0000256" key="1">
    <source>
        <dbReference type="ARBA" id="ARBA00003732"/>
    </source>
</evidence>
<dbReference type="InterPro" id="IPR050652">
    <property type="entry name" value="AN1_A20_ZnFinger"/>
</dbReference>
<dbReference type="FunFam" id="1.20.5.4770:FF:000011">
    <property type="entry name" value="Zinc finger A20 and AN1 domain-containing stress-associated protein 1"/>
    <property type="match status" value="1"/>
</dbReference>
<evidence type="ECO:0000259" key="7">
    <source>
        <dbReference type="PROSITE" id="PS51039"/>
    </source>
</evidence>
<dbReference type="PROSITE" id="PS51039">
    <property type="entry name" value="ZF_AN1"/>
    <property type="match status" value="1"/>
</dbReference>
<gene>
    <name evidence="8" type="ORF">D0Y65_011365</name>
</gene>
<dbReference type="SMART" id="SM00259">
    <property type="entry name" value="ZnF_A20"/>
    <property type="match status" value="1"/>
</dbReference>
<dbReference type="PANTHER" id="PTHR10634:SF116">
    <property type="entry name" value="ZINC FINGER A20 AND AN1 DOMAIN-CONTAINING STRESS-ASSOCIATED PROTEIN 1"/>
    <property type="match status" value="1"/>
</dbReference>
<evidence type="ECO:0000313" key="8">
    <source>
        <dbReference type="EMBL" id="RZC11099.1"/>
    </source>
</evidence>
<dbReference type="SUPFAM" id="SSF57716">
    <property type="entry name" value="Glucocorticoid receptor-like (DNA-binding domain)"/>
    <property type="match status" value="1"/>
</dbReference>
<evidence type="ECO:0000313" key="9">
    <source>
        <dbReference type="Proteomes" id="UP000289340"/>
    </source>
</evidence>
<feature type="domain" description="AN1-type" evidence="7">
    <location>
        <begin position="58"/>
        <end position="104"/>
    </location>
</feature>
<dbReference type="Pfam" id="PF01754">
    <property type="entry name" value="zf-A20"/>
    <property type="match status" value="1"/>
</dbReference>
<dbReference type="PANTHER" id="PTHR10634">
    <property type="entry name" value="AN1-TYPE ZINC FINGER PROTEIN"/>
    <property type="match status" value="1"/>
</dbReference>
<dbReference type="SMART" id="SM00154">
    <property type="entry name" value="ZnF_AN1"/>
    <property type="match status" value="1"/>
</dbReference>
<dbReference type="EMBL" id="QZWG01000005">
    <property type="protein sequence ID" value="RZC11099.1"/>
    <property type="molecule type" value="Genomic_DNA"/>
</dbReference>
<dbReference type="Gene3D" id="4.10.1110.10">
    <property type="entry name" value="AN1-like Zinc finger"/>
    <property type="match status" value="1"/>
</dbReference>
<keyword evidence="4" id="KW-0862">Zinc</keyword>